<feature type="transmembrane region" description="Helical" evidence="2">
    <location>
        <begin position="320"/>
        <end position="339"/>
    </location>
</feature>
<evidence type="ECO:0000259" key="3">
    <source>
        <dbReference type="Pfam" id="PF14067"/>
    </source>
</evidence>
<dbReference type="RefSeq" id="WP_232023034.1">
    <property type="nucleotide sequence ID" value="NZ_JASPER010000031.1"/>
</dbReference>
<dbReference type="EMBL" id="LR134477">
    <property type="protein sequence ID" value="VEI17486.1"/>
    <property type="molecule type" value="Genomic_DNA"/>
</dbReference>
<keyword evidence="2" id="KW-0812">Transmembrane</keyword>
<keyword evidence="2" id="KW-1133">Transmembrane helix</keyword>
<dbReference type="Pfam" id="PF14067">
    <property type="entry name" value="LssY_C"/>
    <property type="match status" value="1"/>
</dbReference>
<accession>A0A448PN41</accession>
<dbReference type="Proteomes" id="UP000268658">
    <property type="component" value="Chromosome"/>
</dbReference>
<proteinExistence type="predicted"/>
<dbReference type="InterPro" id="IPR025902">
    <property type="entry name" value="LssY-like-C_dom"/>
</dbReference>
<protein>
    <recommendedName>
        <fullName evidence="3">LssY-like C-terminal domain-containing protein</fullName>
    </recommendedName>
</protein>
<evidence type="ECO:0000256" key="2">
    <source>
        <dbReference type="SAM" id="Phobius"/>
    </source>
</evidence>
<evidence type="ECO:0000313" key="5">
    <source>
        <dbReference type="Proteomes" id="UP000268658"/>
    </source>
</evidence>
<evidence type="ECO:0000256" key="1">
    <source>
        <dbReference type="SAM" id="MobiDB-lite"/>
    </source>
</evidence>
<feature type="domain" description="LssY-like C-terminal" evidence="3">
    <location>
        <begin position="95"/>
        <end position="284"/>
    </location>
</feature>
<feature type="region of interest" description="Disordered" evidence="1">
    <location>
        <begin position="1"/>
        <end position="23"/>
    </location>
</feature>
<keyword evidence="2" id="KW-0472">Membrane</keyword>
<dbReference type="AlphaFoldDB" id="A0A448PN41"/>
<sequence length="466" mass="51080">MTTPEMTRPRPTAPPVYRDGPSKMSEVNARPWGVDDVLDSVFFAIAAVATLWLAWLLIGSGWHLEPALVVNSLLFWAVLAYLALPRLHQVLTWLYVPDYFIGRTRTPDGLLGDPVNLAVKGDEEDIHEAMVSAGWVRADPITFRSSWRIVLSSLLRRSYPAAPVSNLLLFGRKQSFAYQKEVEGNPSQRHHIRFWYCPPGWVLPGGGRVDWLAAATYDRAVGLSVLTLQVTHKIDADIDIERDYVVDDVRWANEAAELEIWPEFFTSYHDKNGGGDQVVTDGALHILDLNEVVPGSDSGLSLRQAHLADLEARRRRPSQLVIALILIGLTIVVELVRVTRIDVDDLLVAAPVAGMDQGAITAVVAVIAIVSAAITLVTAALGVAAWHGHPRGRIALMATLVLGIITDMGQVSSLGVRQATLGLVVTSALQVLALLALSARQVHEWERARKEERRAARTDDRSVSVG</sequence>
<feature type="transmembrane region" description="Helical" evidence="2">
    <location>
        <begin position="419"/>
        <end position="439"/>
    </location>
</feature>
<feature type="transmembrane region" description="Helical" evidence="2">
    <location>
        <begin position="37"/>
        <end position="58"/>
    </location>
</feature>
<feature type="transmembrane region" description="Helical" evidence="2">
    <location>
        <begin position="394"/>
        <end position="413"/>
    </location>
</feature>
<feature type="transmembrane region" description="Helical" evidence="2">
    <location>
        <begin position="359"/>
        <end position="382"/>
    </location>
</feature>
<gene>
    <name evidence="4" type="ORF">NCTC10951_02219</name>
</gene>
<dbReference type="KEGG" id="avc:NCTC10951_02219"/>
<organism evidence="4 5">
    <name type="scientific">Actinomyces viscosus</name>
    <dbReference type="NCBI Taxonomy" id="1656"/>
    <lineage>
        <taxon>Bacteria</taxon>
        <taxon>Bacillati</taxon>
        <taxon>Actinomycetota</taxon>
        <taxon>Actinomycetes</taxon>
        <taxon>Actinomycetales</taxon>
        <taxon>Actinomycetaceae</taxon>
        <taxon>Actinomyces</taxon>
    </lineage>
</organism>
<evidence type="ECO:0000313" key="4">
    <source>
        <dbReference type="EMBL" id="VEI17486.1"/>
    </source>
</evidence>
<name>A0A448PN41_ACTVI</name>
<reference evidence="4 5" key="1">
    <citation type="submission" date="2018-12" db="EMBL/GenBank/DDBJ databases">
        <authorList>
            <consortium name="Pathogen Informatics"/>
        </authorList>
    </citation>
    <scope>NUCLEOTIDE SEQUENCE [LARGE SCALE GENOMIC DNA]</scope>
    <source>
        <strain evidence="4 5">NCTC10951</strain>
    </source>
</reference>
<feature type="compositionally biased region" description="Low complexity" evidence="1">
    <location>
        <begin position="1"/>
        <end position="10"/>
    </location>
</feature>